<dbReference type="SUPFAM" id="SSF110849">
    <property type="entry name" value="ParB/Sulfiredoxin"/>
    <property type="match status" value="1"/>
</dbReference>
<dbReference type="InterPro" id="IPR016932">
    <property type="entry name" value="UCP029669"/>
</dbReference>
<sequence>MPHVVPEPLLHSVELAELRPTQMTVGLIEVARKRHEWSVRADRDRPDFLGRHMIPVVIGPKGRRWMVDHHHLARALHDEGVIHVLVSVVADLGHLTPSAFLTYMDNRNWLHPFDGKGRRQDYDALPKHIGKLTDDPYRSLAGELRRAGGYAKVDILYSEFLWANFLRQRIKPSRLAEGFQACLGKALTLARSRDAAHLPGWAGSVE</sequence>
<gene>
    <name evidence="1" type="ORF">YP76_13380</name>
</gene>
<dbReference type="InterPro" id="IPR014956">
    <property type="entry name" value="ParBc_2"/>
</dbReference>
<dbReference type="CDD" id="cd16390">
    <property type="entry name" value="ParB_N_Srx_like"/>
    <property type="match status" value="1"/>
</dbReference>
<comment type="caution">
    <text evidence="1">The sequence shown here is derived from an EMBL/GenBank/DDBJ whole genome shotgun (WGS) entry which is preliminary data.</text>
</comment>
<keyword evidence="2" id="KW-1185">Reference proteome</keyword>
<organism evidence="1 2">
    <name type="scientific">Sphingobium chungbukense</name>
    <dbReference type="NCBI Taxonomy" id="56193"/>
    <lineage>
        <taxon>Bacteria</taxon>
        <taxon>Pseudomonadati</taxon>
        <taxon>Pseudomonadota</taxon>
        <taxon>Alphaproteobacteria</taxon>
        <taxon>Sphingomonadales</taxon>
        <taxon>Sphingomonadaceae</taxon>
        <taxon>Sphingobium</taxon>
    </lineage>
</organism>
<dbReference type="Gene3D" id="1.10.8.10">
    <property type="entry name" value="DNA helicase RuvA subunit, C-terminal domain"/>
    <property type="match status" value="1"/>
</dbReference>
<dbReference type="EMBL" id="LBIC01000005">
    <property type="protein sequence ID" value="KKW92053.1"/>
    <property type="molecule type" value="Genomic_DNA"/>
</dbReference>
<evidence type="ECO:0000313" key="1">
    <source>
        <dbReference type="EMBL" id="KKW92053.1"/>
    </source>
</evidence>
<dbReference type="InterPro" id="IPR036086">
    <property type="entry name" value="ParB/Sulfiredoxin_sf"/>
</dbReference>
<dbReference type="AlphaFoldDB" id="A0A0M3AQ54"/>
<dbReference type="PATRIC" id="fig|56193.3.peg.2786"/>
<dbReference type="RefSeq" id="WP_046764058.1">
    <property type="nucleotide sequence ID" value="NZ_LBIC01000005.1"/>
</dbReference>
<reference evidence="1 2" key="1">
    <citation type="submission" date="2015-04" db="EMBL/GenBank/DDBJ databases">
        <title>Genome sequence of aromatic hydrocarbons-degrading Sphingobium chungbukense DJ77.</title>
        <authorList>
            <person name="Kim Y.-C."/>
            <person name="Chae J.-C."/>
        </authorList>
    </citation>
    <scope>NUCLEOTIDE SEQUENCE [LARGE SCALE GENOMIC DNA]</scope>
    <source>
        <strain evidence="1 2">DJ77</strain>
    </source>
</reference>
<protein>
    <submittedName>
        <fullName evidence="1">Chromosome partitioning protein ParB</fullName>
    </submittedName>
</protein>
<accession>A0A0M3AQ54</accession>
<dbReference type="Gene3D" id="3.90.1530.10">
    <property type="entry name" value="Conserved hypothetical protein from pyrococcus furiosus pfu- 392566-001, ParB domain"/>
    <property type="match status" value="1"/>
</dbReference>
<evidence type="ECO:0000313" key="2">
    <source>
        <dbReference type="Proteomes" id="UP000033874"/>
    </source>
</evidence>
<proteinExistence type="predicted"/>
<dbReference type="Proteomes" id="UP000033874">
    <property type="component" value="Unassembled WGS sequence"/>
</dbReference>
<dbReference type="STRING" id="56193.YP76_13380"/>
<dbReference type="PIRSF" id="PIRSF029669">
    <property type="entry name" value="UCP029669"/>
    <property type="match status" value="1"/>
</dbReference>
<name>A0A0M3AQ54_9SPHN</name>
<dbReference type="Pfam" id="PF08857">
    <property type="entry name" value="ParBc_2"/>
    <property type="match status" value="1"/>
</dbReference>